<evidence type="ECO:0000256" key="7">
    <source>
        <dbReference type="SAM" id="SignalP"/>
    </source>
</evidence>
<feature type="signal peptide" evidence="7">
    <location>
        <begin position="1"/>
        <end position="26"/>
    </location>
</feature>
<reference evidence="10" key="1">
    <citation type="submission" date="2022-02" db="EMBL/GenBank/DDBJ databases">
        <title>Atlantic sturgeon de novo genome assembly.</title>
        <authorList>
            <person name="Stock M."/>
            <person name="Klopp C."/>
            <person name="Guiguen Y."/>
            <person name="Cabau C."/>
            <person name="Parinello H."/>
            <person name="Santidrian Yebra-Pimentel E."/>
            <person name="Kuhl H."/>
            <person name="Dirks R.P."/>
            <person name="Guessner J."/>
            <person name="Wuertz S."/>
            <person name="Du K."/>
            <person name="Schartl M."/>
        </authorList>
    </citation>
    <scope>NUCLEOTIDE SEQUENCE</scope>
    <source>
        <strain evidence="10">STURGEONOMICS-FGT-2020</strain>
        <tissue evidence="10">Whole blood</tissue>
    </source>
</reference>
<evidence type="ECO:0000313" key="11">
    <source>
        <dbReference type="Proteomes" id="UP001230051"/>
    </source>
</evidence>
<keyword evidence="5" id="KW-0325">Glycoprotein</keyword>
<name>A0AAD8FXL4_ACIOX</name>
<dbReference type="GO" id="GO:0009897">
    <property type="term" value="C:external side of plasma membrane"/>
    <property type="evidence" value="ECO:0007669"/>
    <property type="project" value="TreeGrafter"/>
</dbReference>
<accession>A0AAD8FXL4</accession>
<comment type="subcellular location">
    <subcellularLocation>
        <location evidence="1">Membrane</location>
    </subcellularLocation>
</comment>
<gene>
    <name evidence="10" type="primary">Sema7a</name>
    <name evidence="10" type="ORF">AOXY_G19880</name>
</gene>
<dbReference type="Pfam" id="PF01437">
    <property type="entry name" value="PSI"/>
    <property type="match status" value="1"/>
</dbReference>
<dbReference type="InterPro" id="IPR002165">
    <property type="entry name" value="Plexin_repeat"/>
</dbReference>
<comment type="caution">
    <text evidence="10">The sequence shown here is derived from an EMBL/GenBank/DDBJ whole genome shotgun (WGS) entry which is preliminary data.</text>
</comment>
<dbReference type="GO" id="GO:0071526">
    <property type="term" value="P:semaphorin-plexin signaling pathway"/>
    <property type="evidence" value="ECO:0007669"/>
    <property type="project" value="TreeGrafter"/>
</dbReference>
<feature type="chain" id="PRO_5042282325" evidence="7">
    <location>
        <begin position="27"/>
        <end position="630"/>
    </location>
</feature>
<dbReference type="FunFam" id="2.60.40.10:FF:001170">
    <property type="entry name" value="Sema domain, immunoglobulin domain (Ig), short basic domain, secreted, (Semaphorin) 3F"/>
    <property type="match status" value="1"/>
</dbReference>
<dbReference type="InterPro" id="IPR027231">
    <property type="entry name" value="Semaphorin"/>
</dbReference>
<dbReference type="GO" id="GO:0007411">
    <property type="term" value="P:axon guidance"/>
    <property type="evidence" value="ECO:0007669"/>
    <property type="project" value="TreeGrafter"/>
</dbReference>
<dbReference type="GO" id="GO:0005178">
    <property type="term" value="F:integrin binding"/>
    <property type="evidence" value="ECO:0007669"/>
    <property type="project" value="TreeGrafter"/>
</dbReference>
<organism evidence="10 11">
    <name type="scientific">Acipenser oxyrinchus oxyrinchus</name>
    <dbReference type="NCBI Taxonomy" id="40147"/>
    <lineage>
        <taxon>Eukaryota</taxon>
        <taxon>Metazoa</taxon>
        <taxon>Chordata</taxon>
        <taxon>Craniata</taxon>
        <taxon>Vertebrata</taxon>
        <taxon>Euteleostomi</taxon>
        <taxon>Actinopterygii</taxon>
        <taxon>Chondrostei</taxon>
        <taxon>Acipenseriformes</taxon>
        <taxon>Acipenseridae</taxon>
        <taxon>Acipenser</taxon>
    </lineage>
</organism>
<dbReference type="InterPro" id="IPR001627">
    <property type="entry name" value="Semap_dom"/>
</dbReference>
<evidence type="ECO:0000256" key="1">
    <source>
        <dbReference type="ARBA" id="ARBA00004370"/>
    </source>
</evidence>
<dbReference type="Gene3D" id="2.130.10.10">
    <property type="entry name" value="YVTN repeat-like/Quinoprotein amine dehydrogenase"/>
    <property type="match status" value="1"/>
</dbReference>
<keyword evidence="4" id="KW-1015">Disulfide bond</keyword>
<dbReference type="InterPro" id="IPR016201">
    <property type="entry name" value="PSI"/>
</dbReference>
<dbReference type="GO" id="GO:0045499">
    <property type="term" value="F:chemorepellent activity"/>
    <property type="evidence" value="ECO:0007669"/>
    <property type="project" value="TreeGrafter"/>
</dbReference>
<dbReference type="SMART" id="SM00630">
    <property type="entry name" value="Sema"/>
    <property type="match status" value="1"/>
</dbReference>
<keyword evidence="3" id="KW-0472">Membrane</keyword>
<proteinExistence type="inferred from homology"/>
<dbReference type="SUPFAM" id="SSF101912">
    <property type="entry name" value="Sema domain"/>
    <property type="match status" value="1"/>
</dbReference>
<evidence type="ECO:0000256" key="4">
    <source>
        <dbReference type="ARBA" id="ARBA00023157"/>
    </source>
</evidence>
<evidence type="ECO:0000259" key="9">
    <source>
        <dbReference type="PROSITE" id="PS51004"/>
    </source>
</evidence>
<feature type="domain" description="Ig-like" evidence="8">
    <location>
        <begin position="512"/>
        <end position="604"/>
    </location>
</feature>
<dbReference type="GO" id="GO:0030335">
    <property type="term" value="P:positive regulation of cell migration"/>
    <property type="evidence" value="ECO:0007669"/>
    <property type="project" value="TreeGrafter"/>
</dbReference>
<evidence type="ECO:0000313" key="10">
    <source>
        <dbReference type="EMBL" id="KAK1161010.1"/>
    </source>
</evidence>
<dbReference type="FunFam" id="2.130.10.10:FF:000223">
    <property type="entry name" value="semaphorin-7A isoform X1"/>
    <property type="match status" value="1"/>
</dbReference>
<dbReference type="GO" id="GO:0050727">
    <property type="term" value="P:regulation of inflammatory response"/>
    <property type="evidence" value="ECO:0007669"/>
    <property type="project" value="TreeGrafter"/>
</dbReference>
<dbReference type="PANTHER" id="PTHR11036:SF80">
    <property type="entry name" value="SEMAPHORIN-7A"/>
    <property type="match status" value="1"/>
</dbReference>
<dbReference type="InterPro" id="IPR036352">
    <property type="entry name" value="Semap_dom_sf"/>
</dbReference>
<evidence type="ECO:0000256" key="2">
    <source>
        <dbReference type="ARBA" id="ARBA00009492"/>
    </source>
</evidence>
<dbReference type="GO" id="GO:0001755">
    <property type="term" value="P:neural crest cell migration"/>
    <property type="evidence" value="ECO:0007669"/>
    <property type="project" value="TreeGrafter"/>
</dbReference>
<evidence type="ECO:0000259" key="8">
    <source>
        <dbReference type="PROSITE" id="PS50835"/>
    </source>
</evidence>
<dbReference type="Gene3D" id="3.30.1680.10">
    <property type="entry name" value="ligand-binding face of the semaphorins, domain 2"/>
    <property type="match status" value="1"/>
</dbReference>
<dbReference type="Pfam" id="PF01403">
    <property type="entry name" value="Sema"/>
    <property type="match status" value="1"/>
</dbReference>
<feature type="domain" description="Sema" evidence="9">
    <location>
        <begin position="34"/>
        <end position="461"/>
    </location>
</feature>
<dbReference type="InterPro" id="IPR007110">
    <property type="entry name" value="Ig-like_dom"/>
</dbReference>
<dbReference type="EMBL" id="JAGXEW010000019">
    <property type="protein sequence ID" value="KAK1161010.1"/>
    <property type="molecule type" value="Genomic_DNA"/>
</dbReference>
<comment type="similarity">
    <text evidence="2">Belongs to the semaphorin family.</text>
</comment>
<dbReference type="SMART" id="SM00423">
    <property type="entry name" value="PSI"/>
    <property type="match status" value="1"/>
</dbReference>
<dbReference type="SUPFAM" id="SSF103575">
    <property type="entry name" value="Plexin repeat"/>
    <property type="match status" value="1"/>
</dbReference>
<protein>
    <submittedName>
        <fullName evidence="10">Semaphorin-7A-like</fullName>
    </submittedName>
</protein>
<dbReference type="GO" id="GO:0030215">
    <property type="term" value="F:semaphorin receptor binding"/>
    <property type="evidence" value="ECO:0007669"/>
    <property type="project" value="InterPro"/>
</dbReference>
<evidence type="ECO:0000256" key="5">
    <source>
        <dbReference type="ARBA" id="ARBA00023180"/>
    </source>
</evidence>
<dbReference type="Gene3D" id="2.60.40.10">
    <property type="entry name" value="Immunoglobulins"/>
    <property type="match status" value="1"/>
</dbReference>
<evidence type="ECO:0000256" key="3">
    <source>
        <dbReference type="ARBA" id="ARBA00023136"/>
    </source>
</evidence>
<evidence type="ECO:0000256" key="6">
    <source>
        <dbReference type="PROSITE-ProRule" id="PRU00352"/>
    </source>
</evidence>
<dbReference type="AlphaFoldDB" id="A0AAD8FXL4"/>
<keyword evidence="11" id="KW-1185">Reference proteome</keyword>
<dbReference type="PANTHER" id="PTHR11036">
    <property type="entry name" value="SEMAPHORIN"/>
    <property type="match status" value="1"/>
</dbReference>
<dbReference type="Proteomes" id="UP001230051">
    <property type="component" value="Unassembled WGS sequence"/>
</dbReference>
<dbReference type="GO" id="GO:0007229">
    <property type="term" value="P:integrin-mediated signaling pathway"/>
    <property type="evidence" value="ECO:0007669"/>
    <property type="project" value="TreeGrafter"/>
</dbReference>
<dbReference type="PROSITE" id="PS50835">
    <property type="entry name" value="IG_LIKE"/>
    <property type="match status" value="1"/>
</dbReference>
<dbReference type="InterPro" id="IPR013783">
    <property type="entry name" value="Ig-like_fold"/>
</dbReference>
<keyword evidence="7" id="KW-0732">Signal</keyword>
<comment type="caution">
    <text evidence="6">Lacks conserved residue(s) required for the propagation of feature annotation.</text>
</comment>
<dbReference type="PROSITE" id="PS51004">
    <property type="entry name" value="SEMA"/>
    <property type="match status" value="1"/>
</dbReference>
<sequence>MVTGVKMCSPIMSELLLCLFLLSLDALDCKYTPRVILPATDEGYVRYEFPRPQEHIVFLHGQEDGTLYVGGQNKLFNINFKSLNQSTVIPFPLEVATGYKGRCYVTVLHRYNDSHLFVCGTDGESPQCYLMTDTWNSSEKVNPAGISPFSTTEKAPSLFVEGELYTTSRLYKEGNGKDLRRSWGVKKKVWMHDKSKKDPKYIAVTSVSRKEEPLKDKIYTFFQEKNPDTSPDADPWISRVAQVCKVDQGGSRSILHSMWTSFLKARLACGVPSENMFYNRLEEVYVLHAENWTDSRVYGVFSSAWNMTAICIYSMEEIDSVFTHSKFQGYSGVIPNPRPGTCVDNSQTLKDNVLKVAKDHPEMSDWIHPIVKAAPFMISDRRYRKIQVDRVTVPGQKPHNVLLLATESGLIHKVLEVNHSPFIIAEIHPFKSNSHIQSMILDSTTKKLYVGSHYEVVAIDLQNCEQYGDGCEQCILSRDPYCGWSNNKCTKAERGAVQHVDDGDHSQCTQIPKFEHYRSQRGNPEDQELKSIAPLSAPYFLSCSMTSHHASHSWHHNNRTIDCQFSKSDCLHLIEGMKPDLYGKYQCFAEEKGYQRLVTEYTLVPSSGTTAFSSKVQVLGSIILLVGLIL</sequence>
<dbReference type="InterPro" id="IPR015943">
    <property type="entry name" value="WD40/YVTN_repeat-like_dom_sf"/>
</dbReference>